<dbReference type="GO" id="GO:0005886">
    <property type="term" value="C:plasma membrane"/>
    <property type="evidence" value="ECO:0007669"/>
    <property type="project" value="UniProtKB-SubCell"/>
</dbReference>
<accession>A0A1M5U837</accession>
<evidence type="ECO:0000256" key="4">
    <source>
        <dbReference type="ARBA" id="ARBA00022475"/>
    </source>
</evidence>
<evidence type="ECO:0000256" key="6">
    <source>
        <dbReference type="ARBA" id="ARBA00022989"/>
    </source>
</evidence>
<keyword evidence="7 8" id="KW-0472">Membrane</keyword>
<keyword evidence="6 8" id="KW-1133">Transmembrane helix</keyword>
<feature type="transmembrane region" description="Helical" evidence="8">
    <location>
        <begin position="235"/>
        <end position="252"/>
    </location>
</feature>
<keyword evidence="10" id="KW-1185">Reference proteome</keyword>
<dbReference type="PANTHER" id="PTHR30269">
    <property type="entry name" value="TRANSMEMBRANE PROTEIN YFCA"/>
    <property type="match status" value="1"/>
</dbReference>
<keyword evidence="3" id="KW-0813">Transport</keyword>
<evidence type="ECO:0000256" key="8">
    <source>
        <dbReference type="RuleBase" id="RU363041"/>
    </source>
</evidence>
<dbReference type="STRING" id="1123380.SAMN02745199_1665"/>
<reference evidence="10" key="1">
    <citation type="submission" date="2016-11" db="EMBL/GenBank/DDBJ databases">
        <authorList>
            <person name="Varghese N."/>
            <person name="Submissions S."/>
        </authorList>
    </citation>
    <scope>NUCLEOTIDE SEQUENCE [LARGE SCALE GENOMIC DNA]</scope>
    <source>
        <strain evidence="10">DSM 15807</strain>
    </source>
</reference>
<keyword evidence="5 8" id="KW-0812">Transmembrane</keyword>
<feature type="transmembrane region" description="Helical" evidence="8">
    <location>
        <begin position="70"/>
        <end position="96"/>
    </location>
</feature>
<dbReference type="AlphaFoldDB" id="A0A1M5U837"/>
<gene>
    <name evidence="9" type="ORF">SAMN02745199_1665</name>
</gene>
<organism evidence="9 10">
    <name type="scientific">Thermosipho atlanticus DSM 15807</name>
    <dbReference type="NCBI Taxonomy" id="1123380"/>
    <lineage>
        <taxon>Bacteria</taxon>
        <taxon>Thermotogati</taxon>
        <taxon>Thermotogota</taxon>
        <taxon>Thermotogae</taxon>
        <taxon>Thermotogales</taxon>
        <taxon>Fervidobacteriaceae</taxon>
        <taxon>Thermosipho</taxon>
    </lineage>
</organism>
<sequence length="256" mass="27676">MEFTVNELITLFSLIFLAGFVDSIAGGGGLISLPAYLFLGLPSHNALATNKLSSSIGTTLSTLRYAKGKFIVFEVALFSVIFSFAGSFIGANLALLVSENKLKVVISILIVMAAFLLLFRTNDRAKKLKQGASLSKIKRILISSLIGFLVGMYDGFFGPGTGTFLIILYINFLFFEPVKASGTAKIVNLASNVSALFAFILEHKVIYSIGLPAAFFGILGNWFGSGIAMKKGERIIKPVIIIVLFLLFIKILKDIV</sequence>
<evidence type="ECO:0000313" key="9">
    <source>
        <dbReference type="EMBL" id="SHH59134.1"/>
    </source>
</evidence>
<feature type="transmembrane region" description="Helical" evidence="8">
    <location>
        <begin position="102"/>
        <end position="119"/>
    </location>
</feature>
<dbReference type="PANTHER" id="PTHR30269:SF0">
    <property type="entry name" value="MEMBRANE TRANSPORTER PROTEIN YFCA-RELATED"/>
    <property type="match status" value="1"/>
</dbReference>
<comment type="subcellular location">
    <subcellularLocation>
        <location evidence="1 8">Cell membrane</location>
        <topology evidence="1 8">Multi-pass membrane protein</topology>
    </subcellularLocation>
</comment>
<evidence type="ECO:0000256" key="1">
    <source>
        <dbReference type="ARBA" id="ARBA00004651"/>
    </source>
</evidence>
<evidence type="ECO:0000256" key="7">
    <source>
        <dbReference type="ARBA" id="ARBA00023136"/>
    </source>
</evidence>
<evidence type="ECO:0000256" key="5">
    <source>
        <dbReference type="ARBA" id="ARBA00022692"/>
    </source>
</evidence>
<comment type="similarity">
    <text evidence="2 8">Belongs to the 4-toluene sulfonate uptake permease (TSUP) (TC 2.A.102) family.</text>
</comment>
<proteinExistence type="inferred from homology"/>
<dbReference type="EMBL" id="FQXN01000009">
    <property type="protein sequence ID" value="SHH59134.1"/>
    <property type="molecule type" value="Genomic_DNA"/>
</dbReference>
<evidence type="ECO:0000256" key="3">
    <source>
        <dbReference type="ARBA" id="ARBA00022448"/>
    </source>
</evidence>
<feature type="transmembrane region" description="Helical" evidence="8">
    <location>
        <begin position="12"/>
        <end position="39"/>
    </location>
</feature>
<evidence type="ECO:0000313" key="10">
    <source>
        <dbReference type="Proteomes" id="UP000242592"/>
    </source>
</evidence>
<protein>
    <recommendedName>
        <fullName evidence="8">Probable membrane transporter protein</fullName>
    </recommendedName>
</protein>
<dbReference type="OrthoDB" id="554695at2"/>
<dbReference type="InterPro" id="IPR002781">
    <property type="entry name" value="TM_pro_TauE-like"/>
</dbReference>
<evidence type="ECO:0000256" key="2">
    <source>
        <dbReference type="ARBA" id="ARBA00009142"/>
    </source>
</evidence>
<keyword evidence="4 8" id="KW-1003">Cell membrane</keyword>
<dbReference type="RefSeq" id="WP_073074064.1">
    <property type="nucleotide sequence ID" value="NZ_FQXN01000009.1"/>
</dbReference>
<dbReference type="InterPro" id="IPR052017">
    <property type="entry name" value="TSUP"/>
</dbReference>
<feature type="transmembrane region" description="Helical" evidence="8">
    <location>
        <begin position="205"/>
        <end position="223"/>
    </location>
</feature>
<dbReference type="Pfam" id="PF01925">
    <property type="entry name" value="TauE"/>
    <property type="match status" value="1"/>
</dbReference>
<dbReference type="Proteomes" id="UP000242592">
    <property type="component" value="Unassembled WGS sequence"/>
</dbReference>
<feature type="transmembrane region" description="Helical" evidence="8">
    <location>
        <begin position="140"/>
        <end position="170"/>
    </location>
</feature>
<name>A0A1M5U837_9BACT</name>